<dbReference type="AlphaFoldDB" id="A0A1G4I4G1"/>
<organism evidence="1 2">
    <name type="scientific">Trypanosoma equiperdum</name>
    <dbReference type="NCBI Taxonomy" id="5694"/>
    <lineage>
        <taxon>Eukaryota</taxon>
        <taxon>Discoba</taxon>
        <taxon>Euglenozoa</taxon>
        <taxon>Kinetoplastea</taxon>
        <taxon>Metakinetoplastina</taxon>
        <taxon>Trypanosomatida</taxon>
        <taxon>Trypanosomatidae</taxon>
        <taxon>Trypanosoma</taxon>
    </lineage>
</organism>
<gene>
    <name evidence="1" type="ORF">TEOVI_000902500</name>
</gene>
<accession>A0A1G4I4G1</accession>
<dbReference type="EMBL" id="CZPT02000608">
    <property type="protein sequence ID" value="SCU66727.1"/>
    <property type="molecule type" value="Genomic_DNA"/>
</dbReference>
<dbReference type="GeneID" id="92382959"/>
<sequence>MRRCAACLTSLPVSSPTGAAVGAPAAPLKTQAPSNRSLLGYPLRRAAAMEMLYGGICIQHLAQPPFPLRKIQSESLPPPSLQGERDDLELEVKDSTGNVMGYRLFPVNIGIRARTESVRVRSEDCYKRFLAQKHCAAAGVPLQFPAPSSITNSNCLATPRAASHFHPPSSSLSLFTRPADSQGGDVGRTTPADVAAYHPRAWRPYQMLKPMPHNWGPAVRSSGVRGPHMQLLQERIDKKGFGWKRKSRSLWQQDISTAGFRPKRYF</sequence>
<proteinExistence type="predicted"/>
<protein>
    <submittedName>
        <fullName evidence="1">Uncharacterized protein</fullName>
    </submittedName>
</protein>
<keyword evidence="2" id="KW-1185">Reference proteome</keyword>
<dbReference type="RefSeq" id="XP_067078137.1">
    <property type="nucleotide sequence ID" value="XM_067222036.1"/>
</dbReference>
<evidence type="ECO:0000313" key="2">
    <source>
        <dbReference type="Proteomes" id="UP000195570"/>
    </source>
</evidence>
<dbReference type="Proteomes" id="UP000195570">
    <property type="component" value="Unassembled WGS sequence"/>
</dbReference>
<name>A0A1G4I4G1_TRYEQ</name>
<evidence type="ECO:0000313" key="1">
    <source>
        <dbReference type="EMBL" id="SCU66727.1"/>
    </source>
</evidence>
<reference evidence="1" key="1">
    <citation type="submission" date="2016-09" db="EMBL/GenBank/DDBJ databases">
        <authorList>
            <person name="Hebert L."/>
            <person name="Moumen B."/>
        </authorList>
    </citation>
    <scope>NUCLEOTIDE SEQUENCE [LARGE SCALE GENOMIC DNA]</scope>
    <source>
        <strain evidence="1">OVI</strain>
    </source>
</reference>
<dbReference type="VEuPathDB" id="TriTrypDB:TEOVI_000902500"/>
<comment type="caution">
    <text evidence="1">The sequence shown here is derived from an EMBL/GenBank/DDBJ whole genome shotgun (WGS) entry which is preliminary data.</text>
</comment>